<dbReference type="OrthoDB" id="5212574at2759"/>
<evidence type="ECO:0000256" key="4">
    <source>
        <dbReference type="ARBA" id="ARBA00022741"/>
    </source>
</evidence>
<keyword evidence="6" id="KW-0460">Magnesium</keyword>
<dbReference type="SUPFAM" id="SSF53623">
    <property type="entry name" value="MurD-like peptide ligases, catalytic domain"/>
    <property type="match status" value="1"/>
</dbReference>
<dbReference type="InterPro" id="IPR001645">
    <property type="entry name" value="Folylpolyglutamate_synth"/>
</dbReference>
<dbReference type="GO" id="GO:0005829">
    <property type="term" value="C:cytosol"/>
    <property type="evidence" value="ECO:0007669"/>
    <property type="project" value="TreeGrafter"/>
</dbReference>
<keyword evidence="3" id="KW-0479">Metal-binding</keyword>
<dbReference type="GO" id="GO:0008841">
    <property type="term" value="F:dihydrofolate synthase activity"/>
    <property type="evidence" value="ECO:0007669"/>
    <property type="project" value="TreeGrafter"/>
</dbReference>
<keyword evidence="4" id="KW-0547">Nucleotide-binding</keyword>
<proteinExistence type="inferred from homology"/>
<dbReference type="InterPro" id="IPR036615">
    <property type="entry name" value="Mur_ligase_C_dom_sf"/>
</dbReference>
<dbReference type="GO" id="GO:0004326">
    <property type="term" value="F:tetrahydrofolylpolyglutamate synthase activity"/>
    <property type="evidence" value="ECO:0007669"/>
    <property type="project" value="InterPro"/>
</dbReference>
<organism evidence="7 8">
    <name type="scientific">Myriangium duriaei CBS 260.36</name>
    <dbReference type="NCBI Taxonomy" id="1168546"/>
    <lineage>
        <taxon>Eukaryota</taxon>
        <taxon>Fungi</taxon>
        <taxon>Dikarya</taxon>
        <taxon>Ascomycota</taxon>
        <taxon>Pezizomycotina</taxon>
        <taxon>Dothideomycetes</taxon>
        <taxon>Dothideomycetidae</taxon>
        <taxon>Myriangiales</taxon>
        <taxon>Myriangiaceae</taxon>
        <taxon>Myriangium</taxon>
    </lineage>
</organism>
<evidence type="ECO:0000256" key="5">
    <source>
        <dbReference type="ARBA" id="ARBA00022840"/>
    </source>
</evidence>
<dbReference type="Gene3D" id="3.40.1190.10">
    <property type="entry name" value="Mur-like, catalytic domain"/>
    <property type="match status" value="1"/>
</dbReference>
<keyword evidence="5" id="KW-0067">ATP-binding</keyword>
<dbReference type="Gene3D" id="3.90.190.20">
    <property type="entry name" value="Mur ligase, C-terminal domain"/>
    <property type="match status" value="1"/>
</dbReference>
<dbReference type="GO" id="GO:0005524">
    <property type="term" value="F:ATP binding"/>
    <property type="evidence" value="ECO:0007669"/>
    <property type="project" value="UniProtKB-KW"/>
</dbReference>
<evidence type="ECO:0000256" key="2">
    <source>
        <dbReference type="ARBA" id="ARBA00022598"/>
    </source>
</evidence>
<dbReference type="PROSITE" id="PS01012">
    <property type="entry name" value="FOLYLPOLYGLU_SYNT_2"/>
    <property type="match status" value="1"/>
</dbReference>
<dbReference type="InterPro" id="IPR018109">
    <property type="entry name" value="Folylpolyglutamate_synth_CS"/>
</dbReference>
<dbReference type="Proteomes" id="UP000799439">
    <property type="component" value="Unassembled WGS sequence"/>
</dbReference>
<dbReference type="PANTHER" id="PTHR11136">
    <property type="entry name" value="FOLYLPOLYGLUTAMATE SYNTHASE-RELATED"/>
    <property type="match status" value="1"/>
</dbReference>
<evidence type="ECO:0000256" key="1">
    <source>
        <dbReference type="ARBA" id="ARBA00008276"/>
    </source>
</evidence>
<comment type="similarity">
    <text evidence="1">Belongs to the folylpolyglutamate synthase family.</text>
</comment>
<dbReference type="GO" id="GO:0046872">
    <property type="term" value="F:metal ion binding"/>
    <property type="evidence" value="ECO:0007669"/>
    <property type="project" value="UniProtKB-KW"/>
</dbReference>
<evidence type="ECO:0000256" key="6">
    <source>
        <dbReference type="ARBA" id="ARBA00022842"/>
    </source>
</evidence>
<dbReference type="PANTHER" id="PTHR11136:SF0">
    <property type="entry name" value="DIHYDROFOLATE SYNTHETASE-RELATED"/>
    <property type="match status" value="1"/>
</dbReference>
<keyword evidence="2" id="KW-0436">Ligase</keyword>
<dbReference type="GO" id="GO:0005739">
    <property type="term" value="C:mitochondrion"/>
    <property type="evidence" value="ECO:0007669"/>
    <property type="project" value="TreeGrafter"/>
</dbReference>
<keyword evidence="8" id="KW-1185">Reference proteome</keyword>
<gene>
    <name evidence="7" type="ORF">K461DRAFT_88364</name>
</gene>
<name>A0A9P4J7A8_9PEZI</name>
<dbReference type="SUPFAM" id="SSF53244">
    <property type="entry name" value="MurD-like peptide ligases, peptide-binding domain"/>
    <property type="match status" value="1"/>
</dbReference>
<evidence type="ECO:0000256" key="3">
    <source>
        <dbReference type="ARBA" id="ARBA00022723"/>
    </source>
</evidence>
<evidence type="ECO:0000313" key="7">
    <source>
        <dbReference type="EMBL" id="KAF2156051.1"/>
    </source>
</evidence>
<dbReference type="InterPro" id="IPR036565">
    <property type="entry name" value="Mur-like_cat_sf"/>
</dbReference>
<accession>A0A9P4J7A8</accession>
<comment type="caution">
    <text evidence="7">The sequence shown here is derived from an EMBL/GenBank/DDBJ whole genome shotgun (WGS) entry which is preliminary data.</text>
</comment>
<dbReference type="EMBL" id="ML996082">
    <property type="protein sequence ID" value="KAF2156051.1"/>
    <property type="molecule type" value="Genomic_DNA"/>
</dbReference>
<dbReference type="AlphaFoldDB" id="A0A9P4J7A8"/>
<sequence>MIELGLTRIHRLLSATPFPWRAIHVAGTNGKGSVCATITALLEVYNRSPLPDHTGHPPLRHGRFTSPHLVDRWDSITLNGATVHESTFHDVEARVKARNSCQAIGASEFELLTATAFEVFTDAGVDVAVVEVGMGGGQDATNVIGQLPPDHDEGVDADTFRPPPLATGITSIGLDHVDFLGPDLPSIAAEKAGIIKRRAPVVAAHQATSEVEDVIRDAARRAGVRDIVFVDTTTGLEDIWKQNAEGPGGSNGGAAPVQTRWPNGAVALQLTWKALKGLGRLDGVPADMRAEMMRGFRDEIGRVVWHGRLEKVNIRPIVGHDFEIILDGAHNADSARILRRYLDDAPDHRKATTWVLATSSAHKVKELLPILLMPGDTVRAVEFGPVDGMPWIKPAKGEDIVRESAELTKDDHSHRACGRNHRKTLSEVCADATKHDRRVVVTGSLYLIGEIYGLIRKPAGKADGK</sequence>
<protein>
    <submittedName>
        <fullName evidence="7">FolC bifunctional protein</fullName>
    </submittedName>
</protein>
<evidence type="ECO:0000313" key="8">
    <source>
        <dbReference type="Proteomes" id="UP000799439"/>
    </source>
</evidence>
<reference evidence="7" key="1">
    <citation type="journal article" date="2020" name="Stud. Mycol.">
        <title>101 Dothideomycetes genomes: a test case for predicting lifestyles and emergence of pathogens.</title>
        <authorList>
            <person name="Haridas S."/>
            <person name="Albert R."/>
            <person name="Binder M."/>
            <person name="Bloem J."/>
            <person name="Labutti K."/>
            <person name="Salamov A."/>
            <person name="Andreopoulos B."/>
            <person name="Baker S."/>
            <person name="Barry K."/>
            <person name="Bills G."/>
            <person name="Bluhm B."/>
            <person name="Cannon C."/>
            <person name="Castanera R."/>
            <person name="Culley D."/>
            <person name="Daum C."/>
            <person name="Ezra D."/>
            <person name="Gonzalez J."/>
            <person name="Henrissat B."/>
            <person name="Kuo A."/>
            <person name="Liang C."/>
            <person name="Lipzen A."/>
            <person name="Lutzoni F."/>
            <person name="Magnuson J."/>
            <person name="Mondo S."/>
            <person name="Nolan M."/>
            <person name="Ohm R."/>
            <person name="Pangilinan J."/>
            <person name="Park H.-J."/>
            <person name="Ramirez L."/>
            <person name="Alfaro M."/>
            <person name="Sun H."/>
            <person name="Tritt A."/>
            <person name="Yoshinaga Y."/>
            <person name="Zwiers L.-H."/>
            <person name="Turgeon B."/>
            <person name="Goodwin S."/>
            <person name="Spatafora J."/>
            <person name="Crous P."/>
            <person name="Grigoriev I."/>
        </authorList>
    </citation>
    <scope>NUCLEOTIDE SEQUENCE</scope>
    <source>
        <strain evidence="7">CBS 260.36</strain>
    </source>
</reference>